<comment type="cofactor">
    <cofactor evidence="6">
        <name>thiamine diphosphate</name>
        <dbReference type="ChEBI" id="CHEBI:58937"/>
    </cofactor>
    <text evidence="6">Binds 1 thiamine pyrophosphate per subunit.</text>
</comment>
<evidence type="ECO:0000256" key="5">
    <source>
        <dbReference type="ARBA" id="ARBA00023211"/>
    </source>
</evidence>
<dbReference type="GO" id="GO:0070204">
    <property type="term" value="F:2-succinyl-5-enolpyruvyl-6-hydroxy-3-cyclohexene-1-carboxylic-acid synthase activity"/>
    <property type="evidence" value="ECO:0007669"/>
    <property type="project" value="UniProtKB-EC"/>
</dbReference>
<dbReference type="EC" id="2.2.1.9" evidence="6"/>
<comment type="catalytic activity">
    <reaction evidence="6">
        <text>isochorismate + 2-oxoglutarate + H(+) = 5-enolpyruvoyl-6-hydroxy-2-succinyl-cyclohex-3-ene-1-carboxylate + CO2</text>
        <dbReference type="Rhea" id="RHEA:25593"/>
        <dbReference type="ChEBI" id="CHEBI:15378"/>
        <dbReference type="ChEBI" id="CHEBI:16526"/>
        <dbReference type="ChEBI" id="CHEBI:16810"/>
        <dbReference type="ChEBI" id="CHEBI:29780"/>
        <dbReference type="ChEBI" id="CHEBI:58818"/>
        <dbReference type="EC" id="2.2.1.9"/>
    </reaction>
</comment>
<comment type="caution">
    <text evidence="9">The sequence shown here is derived from an EMBL/GenBank/DDBJ whole genome shotgun (WGS) entry which is preliminary data.</text>
</comment>
<dbReference type="Gene3D" id="3.40.50.1220">
    <property type="entry name" value="TPP-binding domain"/>
    <property type="match status" value="1"/>
</dbReference>
<evidence type="ECO:0000256" key="3">
    <source>
        <dbReference type="ARBA" id="ARBA00022842"/>
    </source>
</evidence>
<dbReference type="Pfam" id="PF02776">
    <property type="entry name" value="TPP_enzyme_N"/>
    <property type="match status" value="1"/>
</dbReference>
<keyword evidence="6" id="KW-0474">Menaquinone biosynthesis</keyword>
<dbReference type="SUPFAM" id="SSF52518">
    <property type="entry name" value="Thiamin diphosphate-binding fold (THDP-binding)"/>
    <property type="match status" value="2"/>
</dbReference>
<proteinExistence type="inferred from homology"/>
<sequence>MKYPKIPLAQTVIQLCKAKHIKHIVISPGSRSAPLTIGFTHDAYFTCYSVVDERCAAFFALGIAQQIQKPVAVVCSSGSALLNYYPAIAEAFYSNIPLVVLSADRPKHLIGIGDGQTINQENVFENHILYSANLKQDINADSSVLAHEDSPIFKNLETKIEKLLGLQQNIQSQNEAAINSALNVAMHKNGPVHINIPFNEPLYETVTELSVNVKVEDVKVKPNKLEDYQLSNLVSNWYDAKKKLILVGVNTPNSIEQKWLDELAKDESVIVFTETTSNLHHPQFFSSIDKIIAPLTTEEFKALQPDILLTFGGLIVSKKIKAFLRSYKPKQHWHIGTEKANDTFLCLKEHIKISPNQFFTQFLQEVKHFTKSDYQAYWTNIKKTRKKKHTAYLESLAFSDLKAFQAILKSIPEHAILQLSNSSTIRYAQLFNINKTLSVFCNRGTSGIDGSTSTAVGCAVANTAQTVFITGDLSFFYDSNALWNNYIPNHFRIIVINNQGGGIFRILPGDKNTENFDTYFETKHQLSVKHLSAMYGFEYLKASNNETLNEALQSFYLASNTPKILEVFTPRTSNDTTLLDYFKALK</sequence>
<dbReference type="Proteomes" id="UP001597467">
    <property type="component" value="Unassembled WGS sequence"/>
</dbReference>
<keyword evidence="4 6" id="KW-0786">Thiamine pyrophosphate</keyword>
<keyword evidence="2 6" id="KW-0479">Metal-binding</keyword>
<dbReference type="InterPro" id="IPR012001">
    <property type="entry name" value="Thiamin_PyroP_enz_TPP-bd_dom"/>
</dbReference>
<dbReference type="RefSeq" id="WP_379899937.1">
    <property type="nucleotide sequence ID" value="NZ_JBHULM010000001.1"/>
</dbReference>
<reference evidence="10" key="1">
    <citation type="journal article" date="2019" name="Int. J. Syst. Evol. Microbiol.">
        <title>The Global Catalogue of Microorganisms (GCM) 10K type strain sequencing project: providing services to taxonomists for standard genome sequencing and annotation.</title>
        <authorList>
            <consortium name="The Broad Institute Genomics Platform"/>
            <consortium name="The Broad Institute Genome Sequencing Center for Infectious Disease"/>
            <person name="Wu L."/>
            <person name="Ma J."/>
        </authorList>
    </citation>
    <scope>NUCLEOTIDE SEQUENCE [LARGE SCALE GENOMIC DNA]</scope>
    <source>
        <strain evidence="10">KCTC 42808</strain>
    </source>
</reference>
<comment type="pathway">
    <text evidence="6">Quinol/quinone metabolism; 1,4-dihydroxy-2-naphthoate biosynthesis; 1,4-dihydroxy-2-naphthoate from chorismate: step 2/7.</text>
</comment>
<evidence type="ECO:0000256" key="1">
    <source>
        <dbReference type="ARBA" id="ARBA00022679"/>
    </source>
</evidence>
<evidence type="ECO:0000313" key="10">
    <source>
        <dbReference type="Proteomes" id="UP001597467"/>
    </source>
</evidence>
<feature type="domain" description="Thiamine pyrophosphate enzyme TPP-binding" evidence="7">
    <location>
        <begin position="424"/>
        <end position="567"/>
    </location>
</feature>
<evidence type="ECO:0000313" key="9">
    <source>
        <dbReference type="EMBL" id="MFD2540828.1"/>
    </source>
</evidence>
<name>A0ABW5JYF9_9FLAO</name>
<keyword evidence="1 6" id="KW-0808">Transferase</keyword>
<dbReference type="InterPro" id="IPR011766">
    <property type="entry name" value="TPP_enzyme_TPP-bd"/>
</dbReference>
<evidence type="ECO:0000256" key="4">
    <source>
        <dbReference type="ARBA" id="ARBA00023052"/>
    </source>
</evidence>
<dbReference type="PIRSF" id="PIRSF004983">
    <property type="entry name" value="MenD"/>
    <property type="match status" value="1"/>
</dbReference>
<comment type="subunit">
    <text evidence="6">Homodimer.</text>
</comment>
<dbReference type="InterPro" id="IPR029061">
    <property type="entry name" value="THDP-binding"/>
</dbReference>
<keyword evidence="5 6" id="KW-0464">Manganese</keyword>
<keyword evidence="10" id="KW-1185">Reference proteome</keyword>
<dbReference type="Gene3D" id="3.40.50.970">
    <property type="match status" value="2"/>
</dbReference>
<accession>A0ABW5JYF9</accession>
<evidence type="ECO:0000256" key="2">
    <source>
        <dbReference type="ARBA" id="ARBA00022723"/>
    </source>
</evidence>
<dbReference type="InterPro" id="IPR004433">
    <property type="entry name" value="MenaQ_synth_MenD"/>
</dbReference>
<dbReference type="CDD" id="cd07037">
    <property type="entry name" value="TPP_PYR_MenD"/>
    <property type="match status" value="1"/>
</dbReference>
<dbReference type="Pfam" id="PF02775">
    <property type="entry name" value="TPP_enzyme_C"/>
    <property type="match status" value="1"/>
</dbReference>
<organism evidence="9 10">
    <name type="scientific">Lacinutrix gracilariae</name>
    <dbReference type="NCBI Taxonomy" id="1747198"/>
    <lineage>
        <taxon>Bacteria</taxon>
        <taxon>Pseudomonadati</taxon>
        <taxon>Bacteroidota</taxon>
        <taxon>Flavobacteriia</taxon>
        <taxon>Flavobacteriales</taxon>
        <taxon>Flavobacteriaceae</taxon>
        <taxon>Lacinutrix</taxon>
    </lineage>
</organism>
<dbReference type="PANTHER" id="PTHR42916">
    <property type="entry name" value="2-SUCCINYL-5-ENOLPYRUVYL-6-HYDROXY-3-CYCLOHEXENE-1-CARBOXYLATE SYNTHASE"/>
    <property type="match status" value="1"/>
</dbReference>
<dbReference type="PANTHER" id="PTHR42916:SF1">
    <property type="entry name" value="PROTEIN PHYLLO, CHLOROPLASTIC"/>
    <property type="match status" value="1"/>
</dbReference>
<keyword evidence="3 6" id="KW-0460">Magnesium</keyword>
<comment type="similarity">
    <text evidence="6">Belongs to the TPP enzyme family. MenD subfamily.</text>
</comment>
<comment type="pathway">
    <text evidence="6">Quinol/quinone metabolism; menaquinone biosynthesis.</text>
</comment>
<gene>
    <name evidence="6 9" type="primary">menD</name>
    <name evidence="9" type="ORF">ACFSSB_00740</name>
</gene>
<dbReference type="CDD" id="cd02009">
    <property type="entry name" value="TPP_SHCHC_synthase"/>
    <property type="match status" value="1"/>
</dbReference>
<comment type="cofactor">
    <cofactor evidence="6">
        <name>Mg(2+)</name>
        <dbReference type="ChEBI" id="CHEBI:18420"/>
    </cofactor>
    <cofactor evidence="6">
        <name>Mn(2+)</name>
        <dbReference type="ChEBI" id="CHEBI:29035"/>
    </cofactor>
</comment>
<evidence type="ECO:0000259" key="8">
    <source>
        <dbReference type="Pfam" id="PF02776"/>
    </source>
</evidence>
<evidence type="ECO:0000259" key="7">
    <source>
        <dbReference type="Pfam" id="PF02775"/>
    </source>
</evidence>
<feature type="domain" description="Thiamine pyrophosphate enzyme N-terminal TPP-binding" evidence="8">
    <location>
        <begin position="8"/>
        <end position="120"/>
    </location>
</feature>
<comment type="function">
    <text evidence="6">Catalyzes the thiamine diphosphate-dependent decarboxylation of 2-oxoglutarate and the subsequent addition of the resulting succinic semialdehyde-thiamine pyrophosphate anion to isochorismate to yield 2-succinyl-5-enolpyruvyl-6-hydroxy-3-cyclohexene-1-carboxylate (SEPHCHC).</text>
</comment>
<dbReference type="HAMAP" id="MF_01659">
    <property type="entry name" value="MenD"/>
    <property type="match status" value="1"/>
</dbReference>
<dbReference type="EMBL" id="JBHULM010000001">
    <property type="protein sequence ID" value="MFD2540828.1"/>
    <property type="molecule type" value="Genomic_DNA"/>
</dbReference>
<evidence type="ECO:0000256" key="6">
    <source>
        <dbReference type="HAMAP-Rule" id="MF_01659"/>
    </source>
</evidence>
<protein>
    <recommendedName>
        <fullName evidence="6">2-succinyl-5-enolpyruvyl-6-hydroxy-3-cyclohexene-1-carboxylate synthase</fullName>
        <shortName evidence="6">SEPHCHC synthase</shortName>
        <ecNumber evidence="6">2.2.1.9</ecNumber>
    </recommendedName>
    <alternativeName>
        <fullName evidence="6">Menaquinone biosynthesis protein MenD</fullName>
    </alternativeName>
</protein>